<feature type="active site" evidence="7">
    <location>
        <position position="191"/>
    </location>
</feature>
<keyword evidence="11" id="KW-1185">Reference proteome</keyword>
<keyword evidence="3 8" id="KW-0479">Metal-binding</keyword>
<dbReference type="InterPro" id="IPR023608">
    <property type="entry name" value="Transglutaminase_animal"/>
</dbReference>
<gene>
    <name evidence="10" type="ORF">GDO86_014157</name>
</gene>
<dbReference type="InterPro" id="IPR038765">
    <property type="entry name" value="Papain-like_cys_pep_sf"/>
</dbReference>
<keyword evidence="4 8" id="KW-0106">Calcium</keyword>
<dbReference type="Gene3D" id="2.60.40.10">
    <property type="entry name" value="Immunoglobulins"/>
    <property type="match status" value="3"/>
</dbReference>
<comment type="cofactor">
    <cofactor evidence="8">
        <name>Ca(2+)</name>
        <dbReference type="ChEBI" id="CHEBI:29108"/>
    </cofactor>
    <text evidence="8">Binds 1 Ca(2+) ion per subunit.</text>
</comment>
<evidence type="ECO:0000256" key="7">
    <source>
        <dbReference type="PIRSR" id="PIRSR000459-1"/>
    </source>
</evidence>
<dbReference type="SMART" id="SM00460">
    <property type="entry name" value="TGc"/>
    <property type="match status" value="1"/>
</dbReference>
<dbReference type="InterPro" id="IPR036985">
    <property type="entry name" value="Transglutaminase-like_sf"/>
</dbReference>
<evidence type="ECO:0000256" key="3">
    <source>
        <dbReference type="ARBA" id="ARBA00022723"/>
    </source>
</evidence>
<dbReference type="PROSITE" id="PS00547">
    <property type="entry name" value="TRANSGLUTAMINASES"/>
    <property type="match status" value="1"/>
</dbReference>
<evidence type="ECO:0000313" key="10">
    <source>
        <dbReference type="EMBL" id="KAG8446601.1"/>
    </source>
</evidence>
<dbReference type="AlphaFoldDB" id="A0A8T2JVW3"/>
<dbReference type="SUPFAM" id="SSF81296">
    <property type="entry name" value="E set domains"/>
    <property type="match status" value="1"/>
</dbReference>
<evidence type="ECO:0000256" key="2">
    <source>
        <dbReference type="ARBA" id="ARBA00022679"/>
    </source>
</evidence>
<evidence type="ECO:0000256" key="6">
    <source>
        <dbReference type="ARBA" id="ARBA00024222"/>
    </source>
</evidence>
<dbReference type="EC" id="2.3.2.13" evidence="6"/>
<comment type="similarity">
    <text evidence="1">Belongs to the transglutaminase superfamily. Transglutaminase family.</text>
</comment>
<dbReference type="InterPro" id="IPR002931">
    <property type="entry name" value="Transglutaminase-like"/>
</dbReference>
<feature type="binding site" evidence="8">
    <location>
        <position position="313"/>
    </location>
    <ligand>
        <name>Ca(2+)</name>
        <dbReference type="ChEBI" id="CHEBI:29108"/>
    </ligand>
</feature>
<feature type="active site" evidence="7">
    <location>
        <position position="273"/>
    </location>
</feature>
<proteinExistence type="inferred from homology"/>
<sequence length="648" mass="73493">MWSAMVEKKESNTMGLVLFSPPNAIIGQYHLKMQISCGTKNTIYNLATFALLFNPWCPDDDVYMGEEADRQEYIMNDYGFIYQGNHKWILPCPWNFGQFEDDIVDISLKILDKSLNYQQDAFKDLSCRNNPVYISRVICAMINSNDDQGVLQGNWSGDYKNGVSPSIWNGSVAILRQWYKTDCHPVKYGQCWVFAAVMCTVMRSLGIPTRVVTNFNSAHDTNQNLLIDEYYDPTGKKLNKESLDSIWNFHVWCESWMARRDLPPGYGGWQVLDPTPQEISDGIFVCGPTSVKAIREGELNLKYDTPFVFAMVNADCVTWTVSTKGKERHFCDPHLVGNEISTKCVSSDAREDITNRYKFEEGSIEERKVFKKALSRFQNPDAVISDDIINDTERMNGISHNRSTSFPSGSPLLPVYLGSSAQNQNLNINRPLREALLSLKFKLAESPQLGQTINLVLVACNLIPTSKTLKLCLSGQAIKHDGKPGQQFWRDSMYVDLGPHEEKLILLKIPYTKYGPFLQDNHLIRFIAVGEQNITWEKIMVKKDINLALPEVIINFLGPVVVSKPCKVQISFTNPILEEVHDCHVLIEGSGLLKNYLRSHIGTIKPREKIVLECDVVPFKAGPRQLQVNISSNRLRVFKGFKSVVVKH</sequence>
<organism evidence="10 11">
    <name type="scientific">Hymenochirus boettgeri</name>
    <name type="common">Congo dwarf clawed frog</name>
    <dbReference type="NCBI Taxonomy" id="247094"/>
    <lineage>
        <taxon>Eukaryota</taxon>
        <taxon>Metazoa</taxon>
        <taxon>Chordata</taxon>
        <taxon>Craniata</taxon>
        <taxon>Vertebrata</taxon>
        <taxon>Euteleostomi</taxon>
        <taxon>Amphibia</taxon>
        <taxon>Batrachia</taxon>
        <taxon>Anura</taxon>
        <taxon>Pipoidea</taxon>
        <taxon>Pipidae</taxon>
        <taxon>Pipinae</taxon>
        <taxon>Hymenochirus</taxon>
    </lineage>
</organism>
<dbReference type="Pfam" id="PF00927">
    <property type="entry name" value="Transglut_C"/>
    <property type="match status" value="2"/>
</dbReference>
<reference evidence="10" key="1">
    <citation type="thesis" date="2020" institute="ProQuest LLC" country="789 East Eisenhower Parkway, Ann Arbor, MI, USA">
        <title>Comparative Genomics and Chromosome Evolution.</title>
        <authorList>
            <person name="Mudd A.B."/>
        </authorList>
    </citation>
    <scope>NUCLEOTIDE SEQUENCE</scope>
    <source>
        <strain evidence="10">Female2</strain>
        <tissue evidence="10">Blood</tissue>
    </source>
</reference>
<dbReference type="EMBL" id="JAACNH010000003">
    <property type="protein sequence ID" value="KAG8446601.1"/>
    <property type="molecule type" value="Genomic_DNA"/>
</dbReference>
<dbReference type="GO" id="GO:0046872">
    <property type="term" value="F:metal ion binding"/>
    <property type="evidence" value="ECO:0007669"/>
    <property type="project" value="UniProtKB-KW"/>
</dbReference>
<protein>
    <recommendedName>
        <fullName evidence="6">protein-glutamine gamma-glutamyltransferase</fullName>
        <ecNumber evidence="6">2.3.2.13</ecNumber>
    </recommendedName>
</protein>
<accession>A0A8T2JVW3</accession>
<dbReference type="InterPro" id="IPR014756">
    <property type="entry name" value="Ig_E-set"/>
</dbReference>
<evidence type="ECO:0000256" key="1">
    <source>
        <dbReference type="ARBA" id="ARBA00005968"/>
    </source>
</evidence>
<feature type="domain" description="Transglutaminase-like" evidence="9">
    <location>
        <begin position="183"/>
        <end position="276"/>
    </location>
</feature>
<name>A0A8T2JVW3_9PIPI</name>
<dbReference type="PANTHER" id="PTHR11590:SF38">
    <property type="entry name" value="PROTEIN-GLUTAMINE GAMMA-GLUTAMYLTRANSFERASE 5"/>
    <property type="match status" value="1"/>
</dbReference>
<evidence type="ECO:0000256" key="4">
    <source>
        <dbReference type="ARBA" id="ARBA00022837"/>
    </source>
</evidence>
<feature type="binding site" evidence="8">
    <location>
        <position position="315"/>
    </location>
    <ligand>
        <name>Ca(2+)</name>
        <dbReference type="ChEBI" id="CHEBI:29108"/>
    </ligand>
</feature>
<dbReference type="FunFam" id="2.60.40.10:FF:000090">
    <property type="entry name" value="Protein-glutamine gamma-glutamyltransferase 2"/>
    <property type="match status" value="1"/>
</dbReference>
<evidence type="ECO:0000256" key="8">
    <source>
        <dbReference type="PIRSR" id="PIRSR000459-2"/>
    </source>
</evidence>
<dbReference type="InterPro" id="IPR050779">
    <property type="entry name" value="Transglutaminase"/>
</dbReference>
<dbReference type="GO" id="GO:0003810">
    <property type="term" value="F:protein-glutamine gamma-glutamyltransferase activity"/>
    <property type="evidence" value="ECO:0007669"/>
    <property type="project" value="UniProtKB-EC"/>
</dbReference>
<dbReference type="InterPro" id="IPR036238">
    <property type="entry name" value="Transglutaminase_C_sf"/>
</dbReference>
<dbReference type="InterPro" id="IPR013783">
    <property type="entry name" value="Ig-like_fold"/>
</dbReference>
<dbReference type="SUPFAM" id="SSF54001">
    <property type="entry name" value="Cysteine proteinases"/>
    <property type="match status" value="1"/>
</dbReference>
<dbReference type="Gene3D" id="3.90.260.10">
    <property type="entry name" value="Transglutaminase-like"/>
    <property type="match status" value="1"/>
</dbReference>
<dbReference type="SUPFAM" id="SSF49309">
    <property type="entry name" value="Transglutaminase, two C-terminal domains"/>
    <property type="match status" value="2"/>
</dbReference>
<dbReference type="InterPro" id="IPR008958">
    <property type="entry name" value="Transglutaminase_C"/>
</dbReference>
<keyword evidence="2" id="KW-0808">Transferase</keyword>
<comment type="caution">
    <text evidence="10">The sequence shown here is derived from an EMBL/GenBank/DDBJ whole genome shotgun (WGS) entry which is preliminary data.</text>
</comment>
<dbReference type="FunFam" id="3.90.260.10:FF:000001">
    <property type="entry name" value="Protein-glutamine gamma-glutamyltransferase 2"/>
    <property type="match status" value="1"/>
</dbReference>
<dbReference type="InterPro" id="IPR013808">
    <property type="entry name" value="Transglutaminase_AS"/>
</dbReference>
<dbReference type="OrthoDB" id="437511at2759"/>
<feature type="binding site" evidence="8">
    <location>
        <position position="361"/>
    </location>
    <ligand>
        <name>Ca(2+)</name>
        <dbReference type="ChEBI" id="CHEBI:29108"/>
    </ligand>
</feature>
<keyword evidence="5" id="KW-0012">Acyltransferase</keyword>
<dbReference type="PIRSF" id="PIRSF000459">
    <property type="entry name" value="TGM_EBP42"/>
    <property type="match status" value="1"/>
</dbReference>
<dbReference type="Pfam" id="PF01841">
    <property type="entry name" value="Transglut_core"/>
    <property type="match status" value="1"/>
</dbReference>
<evidence type="ECO:0000313" key="11">
    <source>
        <dbReference type="Proteomes" id="UP000812440"/>
    </source>
</evidence>
<evidence type="ECO:0000256" key="5">
    <source>
        <dbReference type="ARBA" id="ARBA00023315"/>
    </source>
</evidence>
<feature type="binding site" evidence="8">
    <location>
        <position position="366"/>
    </location>
    <ligand>
        <name>Ca(2+)</name>
        <dbReference type="ChEBI" id="CHEBI:29108"/>
    </ligand>
</feature>
<dbReference type="PANTHER" id="PTHR11590">
    <property type="entry name" value="PROTEIN-GLUTAMINE GAMMA-GLUTAMYLTRANSFERASE"/>
    <property type="match status" value="1"/>
</dbReference>
<dbReference type="Proteomes" id="UP000812440">
    <property type="component" value="Chromosome 8_10"/>
</dbReference>
<evidence type="ECO:0000259" key="9">
    <source>
        <dbReference type="SMART" id="SM00460"/>
    </source>
</evidence>
<feature type="active site" evidence="7">
    <location>
        <position position="250"/>
    </location>
</feature>